<dbReference type="RefSeq" id="WP_141648031.1">
    <property type="nucleotide sequence ID" value="NZ_VIFM01000274.1"/>
</dbReference>
<name>A0A540WMD5_9BACT</name>
<comment type="caution">
    <text evidence="3">The sequence shown here is derived from an EMBL/GenBank/DDBJ whole genome shotgun (WGS) entry which is preliminary data.</text>
</comment>
<protein>
    <recommendedName>
        <fullName evidence="5">Lipoprotein</fullName>
    </recommendedName>
</protein>
<accession>A0A540WMD5</accession>
<keyword evidence="2" id="KW-0732">Signal</keyword>
<dbReference type="EMBL" id="VIFM01000274">
    <property type="protein sequence ID" value="TQF10181.1"/>
    <property type="molecule type" value="Genomic_DNA"/>
</dbReference>
<evidence type="ECO:0000256" key="1">
    <source>
        <dbReference type="SAM" id="MobiDB-lite"/>
    </source>
</evidence>
<proteinExistence type="predicted"/>
<dbReference type="Proteomes" id="UP000315369">
    <property type="component" value="Unassembled WGS sequence"/>
</dbReference>
<gene>
    <name evidence="3" type="ORF">FJV41_40810</name>
</gene>
<feature type="region of interest" description="Disordered" evidence="1">
    <location>
        <begin position="18"/>
        <end position="37"/>
    </location>
</feature>
<feature type="signal peptide" evidence="2">
    <location>
        <begin position="1"/>
        <end position="18"/>
    </location>
</feature>
<organism evidence="3 4">
    <name type="scientific">Myxococcus llanfairpwllgwyngyllgogerychwyrndrobwllllantysiliogogogochensis</name>
    <dbReference type="NCBI Taxonomy" id="2590453"/>
    <lineage>
        <taxon>Bacteria</taxon>
        <taxon>Pseudomonadati</taxon>
        <taxon>Myxococcota</taxon>
        <taxon>Myxococcia</taxon>
        <taxon>Myxococcales</taxon>
        <taxon>Cystobacterineae</taxon>
        <taxon>Myxococcaceae</taxon>
        <taxon>Myxococcus</taxon>
    </lineage>
</organism>
<reference evidence="3 4" key="1">
    <citation type="submission" date="2019-06" db="EMBL/GenBank/DDBJ databases">
        <authorList>
            <person name="Livingstone P."/>
            <person name="Whitworth D."/>
        </authorList>
    </citation>
    <scope>NUCLEOTIDE SEQUENCE [LARGE SCALE GENOMIC DNA]</scope>
    <source>
        <strain evidence="3 4">AM401</strain>
    </source>
</reference>
<dbReference type="AlphaFoldDB" id="A0A540WMD5"/>
<evidence type="ECO:0000313" key="3">
    <source>
        <dbReference type="EMBL" id="TQF10181.1"/>
    </source>
</evidence>
<feature type="chain" id="PRO_5021892876" description="Lipoprotein" evidence="2">
    <location>
        <begin position="19"/>
        <end position="526"/>
    </location>
</feature>
<sequence>MSPIFLACHAVLVSLTLASTPPRPTPSPSKPTGGPSVRIQINLPQERFTAIEDRIPRVTVRNEGPSPVELADPFRNADDTLTYTLTGPEYPQGRSANAREFTLRNPDHAVSPDAAPRVRLGVGQALESVLELHEWLPVTRPGRYRLEARLEQPALSVESTPVEFEIVASTSGPASLGFDVAARYRSSVFATWFQEIEGRPMLVAGVYADATDDSEWGVRWSPATILGPVEPGSRDALAPWTNNTQGAPCVDWVVWRKGASVMALAEPATTEHPFRMDLEAPPESLVRPPLQTAAGELFIPFIAAGGRELRLLRFQSTLDSTEVTPGREVGRVRLPGKPIASRATIQPDSLGDAISVVLVEDTAEGLDLHHVRSRAGGGLTRVASTRLPGLRALPSSEPGLWMDPAGRLNVAVLAASLKHPRRAMLAQVRYRADGRLESPPRVKALAELPAVPRAAIARHHPEDLSKGELFWAILLVDGRMVTSSTKNGGPITPRHPVALPLELYPARDTYVLTVDPVLGPSFEPLR</sequence>
<evidence type="ECO:0000313" key="4">
    <source>
        <dbReference type="Proteomes" id="UP000315369"/>
    </source>
</evidence>
<evidence type="ECO:0008006" key="5">
    <source>
        <dbReference type="Google" id="ProtNLM"/>
    </source>
</evidence>
<keyword evidence="4" id="KW-1185">Reference proteome</keyword>
<evidence type="ECO:0000256" key="2">
    <source>
        <dbReference type="SAM" id="SignalP"/>
    </source>
</evidence>
<dbReference type="OrthoDB" id="5380158at2"/>